<dbReference type="Proteomes" id="UP000054485">
    <property type="component" value="Unassembled WGS sequence"/>
</dbReference>
<feature type="compositionally biased region" description="Low complexity" evidence="1">
    <location>
        <begin position="33"/>
        <end position="49"/>
    </location>
</feature>
<evidence type="ECO:0000256" key="1">
    <source>
        <dbReference type="SAM" id="MobiDB-lite"/>
    </source>
</evidence>
<feature type="non-terminal residue" evidence="2">
    <location>
        <position position="1"/>
    </location>
</feature>
<gene>
    <name evidence="2" type="ORF">CY34DRAFT_44750</name>
</gene>
<dbReference type="OrthoDB" id="3258456at2759"/>
<dbReference type="STRING" id="930992.A0A0C9ZVI2"/>
<feature type="region of interest" description="Disordered" evidence="1">
    <location>
        <begin position="1"/>
        <end position="74"/>
    </location>
</feature>
<sequence length="74" mass="7727">RHANSVSVTPMSGIPARRALGLSTPRRAPQTLPFASGSSPLAFPSSSPAKTHRGRVAIDSDPTFPDSELLAFPS</sequence>
<dbReference type="HOGENOM" id="CLU_2694748_0_0_1"/>
<evidence type="ECO:0000313" key="3">
    <source>
        <dbReference type="Proteomes" id="UP000054485"/>
    </source>
</evidence>
<protein>
    <submittedName>
        <fullName evidence="2">Uncharacterized protein</fullName>
    </submittedName>
</protein>
<accession>A0A0C9ZVI2</accession>
<name>A0A0C9ZVI2_9AGAM</name>
<feature type="compositionally biased region" description="Polar residues" evidence="1">
    <location>
        <begin position="1"/>
        <end position="10"/>
    </location>
</feature>
<dbReference type="InParanoid" id="A0A0C9ZVI2"/>
<dbReference type="EMBL" id="KN835949">
    <property type="protein sequence ID" value="KIK33406.1"/>
    <property type="molecule type" value="Genomic_DNA"/>
</dbReference>
<keyword evidence="3" id="KW-1185">Reference proteome</keyword>
<evidence type="ECO:0000313" key="2">
    <source>
        <dbReference type="EMBL" id="KIK33406.1"/>
    </source>
</evidence>
<proteinExistence type="predicted"/>
<reference evidence="3" key="2">
    <citation type="submission" date="2015-01" db="EMBL/GenBank/DDBJ databases">
        <title>Evolutionary Origins and Diversification of the Mycorrhizal Mutualists.</title>
        <authorList>
            <consortium name="DOE Joint Genome Institute"/>
            <consortium name="Mycorrhizal Genomics Consortium"/>
            <person name="Kohler A."/>
            <person name="Kuo A."/>
            <person name="Nagy L.G."/>
            <person name="Floudas D."/>
            <person name="Copeland A."/>
            <person name="Barry K.W."/>
            <person name="Cichocki N."/>
            <person name="Veneault-Fourrey C."/>
            <person name="LaButti K."/>
            <person name="Lindquist E.A."/>
            <person name="Lipzen A."/>
            <person name="Lundell T."/>
            <person name="Morin E."/>
            <person name="Murat C."/>
            <person name="Riley R."/>
            <person name="Ohm R."/>
            <person name="Sun H."/>
            <person name="Tunlid A."/>
            <person name="Henrissat B."/>
            <person name="Grigoriev I.V."/>
            <person name="Hibbett D.S."/>
            <person name="Martin F."/>
        </authorList>
    </citation>
    <scope>NUCLEOTIDE SEQUENCE [LARGE SCALE GENOMIC DNA]</scope>
    <source>
        <strain evidence="3">UH-Slu-Lm8-n1</strain>
    </source>
</reference>
<organism evidence="2 3">
    <name type="scientific">Suillus luteus UH-Slu-Lm8-n1</name>
    <dbReference type="NCBI Taxonomy" id="930992"/>
    <lineage>
        <taxon>Eukaryota</taxon>
        <taxon>Fungi</taxon>
        <taxon>Dikarya</taxon>
        <taxon>Basidiomycota</taxon>
        <taxon>Agaricomycotina</taxon>
        <taxon>Agaricomycetes</taxon>
        <taxon>Agaricomycetidae</taxon>
        <taxon>Boletales</taxon>
        <taxon>Suillineae</taxon>
        <taxon>Suillaceae</taxon>
        <taxon>Suillus</taxon>
    </lineage>
</organism>
<feature type="non-terminal residue" evidence="2">
    <location>
        <position position="74"/>
    </location>
</feature>
<reference evidence="2 3" key="1">
    <citation type="submission" date="2014-04" db="EMBL/GenBank/DDBJ databases">
        <authorList>
            <consortium name="DOE Joint Genome Institute"/>
            <person name="Kuo A."/>
            <person name="Ruytinx J."/>
            <person name="Rineau F."/>
            <person name="Colpaert J."/>
            <person name="Kohler A."/>
            <person name="Nagy L.G."/>
            <person name="Floudas D."/>
            <person name="Copeland A."/>
            <person name="Barry K.W."/>
            <person name="Cichocki N."/>
            <person name="Veneault-Fourrey C."/>
            <person name="LaButti K."/>
            <person name="Lindquist E.A."/>
            <person name="Lipzen A."/>
            <person name="Lundell T."/>
            <person name="Morin E."/>
            <person name="Murat C."/>
            <person name="Sun H."/>
            <person name="Tunlid A."/>
            <person name="Henrissat B."/>
            <person name="Grigoriev I.V."/>
            <person name="Hibbett D.S."/>
            <person name="Martin F."/>
            <person name="Nordberg H.P."/>
            <person name="Cantor M.N."/>
            <person name="Hua S.X."/>
        </authorList>
    </citation>
    <scope>NUCLEOTIDE SEQUENCE [LARGE SCALE GENOMIC DNA]</scope>
    <source>
        <strain evidence="2 3">UH-Slu-Lm8-n1</strain>
    </source>
</reference>
<dbReference type="AlphaFoldDB" id="A0A0C9ZVI2"/>